<keyword evidence="2" id="KW-0945">Host-virus interaction</keyword>
<dbReference type="PROSITE" id="PS50835">
    <property type="entry name" value="IG_LIKE"/>
    <property type="match status" value="2"/>
</dbReference>
<keyword evidence="2" id="KW-1090">Inhibition of host innate immune response by virus</keyword>
<keyword evidence="11" id="KW-0812">Transmembrane</keyword>
<keyword evidence="11" id="KW-0472">Membrane</keyword>
<keyword evidence="3" id="KW-1114">Inhibition of host interferon signaling pathway by virus</keyword>
<protein>
    <recommendedName>
        <fullName evidence="9">Soluble interferon alpha/beta receptor OPG204</fullName>
    </recommendedName>
</protein>
<dbReference type="PANTHER" id="PTHR11890:SF44">
    <property type="entry name" value="X-LINKED INTERLEUKIN-1 RECEPTOR ACCESSORY PROTEIN-LIKE 2"/>
    <property type="match status" value="1"/>
</dbReference>
<dbReference type="PANTHER" id="PTHR11890">
    <property type="entry name" value="INTERLEUKIN-1 RECEPTOR FAMILY MEMBER"/>
    <property type="match status" value="1"/>
</dbReference>
<keyword evidence="4" id="KW-1015">Disulfide bond</keyword>
<dbReference type="Gene3D" id="3.40.50.10140">
    <property type="entry name" value="Toll/interleukin-1 receptor homology (TIR) domain"/>
    <property type="match status" value="1"/>
</dbReference>
<name>A0A1Y1L514_PHOPY</name>
<dbReference type="InterPro" id="IPR015621">
    <property type="entry name" value="IL-1_rcpt_fam"/>
</dbReference>
<keyword evidence="6" id="KW-0922">Interferon antiviral system evasion</keyword>
<evidence type="ECO:0000313" key="14">
    <source>
        <dbReference type="EMBL" id="JAV68674.1"/>
    </source>
</evidence>
<evidence type="ECO:0000256" key="11">
    <source>
        <dbReference type="SAM" id="Phobius"/>
    </source>
</evidence>
<keyword evidence="5" id="KW-0325">Glycoprotein</keyword>
<evidence type="ECO:0000256" key="3">
    <source>
        <dbReference type="ARBA" id="ARBA00022830"/>
    </source>
</evidence>
<dbReference type="AlphaFoldDB" id="A0A1Y1L514"/>
<dbReference type="InterPro" id="IPR013783">
    <property type="entry name" value="Ig-like_fold"/>
</dbReference>
<feature type="chain" id="PRO_5036029802" description="Soluble interferon alpha/beta receptor OPG204" evidence="12">
    <location>
        <begin position="20"/>
        <end position="466"/>
    </location>
</feature>
<dbReference type="InterPro" id="IPR036179">
    <property type="entry name" value="Ig-like_dom_sf"/>
</dbReference>
<organism evidence="14">
    <name type="scientific">Photinus pyralis</name>
    <name type="common">Common eastern firefly</name>
    <name type="synonym">Lampyris pyralis</name>
    <dbReference type="NCBI Taxonomy" id="7054"/>
    <lineage>
        <taxon>Eukaryota</taxon>
        <taxon>Metazoa</taxon>
        <taxon>Ecdysozoa</taxon>
        <taxon>Arthropoda</taxon>
        <taxon>Hexapoda</taxon>
        <taxon>Insecta</taxon>
        <taxon>Pterygota</taxon>
        <taxon>Neoptera</taxon>
        <taxon>Endopterygota</taxon>
        <taxon>Coleoptera</taxon>
        <taxon>Polyphaga</taxon>
        <taxon>Elateriformia</taxon>
        <taxon>Elateroidea</taxon>
        <taxon>Lampyridae</taxon>
        <taxon>Lampyrinae</taxon>
        <taxon>Photinus</taxon>
    </lineage>
</organism>
<evidence type="ECO:0000256" key="12">
    <source>
        <dbReference type="SAM" id="SignalP"/>
    </source>
</evidence>
<reference evidence="14" key="1">
    <citation type="journal article" date="2016" name="Sci. Rep.">
        <title>Molecular characterization of firefly nuptial gifts: a multi-omics approach sheds light on postcopulatory sexual selection.</title>
        <authorList>
            <person name="Al-Wathiqui N."/>
            <person name="Fallon T.R."/>
            <person name="South A."/>
            <person name="Weng J.K."/>
            <person name="Lewis S.M."/>
        </authorList>
    </citation>
    <scope>NUCLEOTIDE SEQUENCE</scope>
</reference>
<feature type="signal peptide" evidence="12">
    <location>
        <begin position="1"/>
        <end position="19"/>
    </location>
</feature>
<feature type="transmembrane region" description="Helical" evidence="11">
    <location>
        <begin position="256"/>
        <end position="281"/>
    </location>
</feature>
<evidence type="ECO:0000256" key="4">
    <source>
        <dbReference type="ARBA" id="ARBA00023157"/>
    </source>
</evidence>
<keyword evidence="7" id="KW-0393">Immunoglobulin domain</keyword>
<evidence type="ECO:0000256" key="10">
    <source>
        <dbReference type="ARBA" id="ARBA00045444"/>
    </source>
</evidence>
<evidence type="ECO:0000256" key="6">
    <source>
        <dbReference type="ARBA" id="ARBA00023258"/>
    </source>
</evidence>
<reference evidence="15" key="3">
    <citation type="submission" date="2019-08" db="EMBL/GenBank/DDBJ databases">
        <authorList>
            <consortium name="Photinus pyralis genome working group"/>
            <person name="Fallon T.R."/>
            <person name="Sander Lower S.E."/>
            <person name="Weng J.-K."/>
        </authorList>
    </citation>
    <scope>NUCLEOTIDE SEQUENCE</scope>
    <source>
        <strain evidence="15">1611_PpyrPB1</strain>
        <tissue evidence="15">Whole body</tissue>
    </source>
</reference>
<evidence type="ECO:0000256" key="8">
    <source>
        <dbReference type="ARBA" id="ARBA00038761"/>
    </source>
</evidence>
<sequence length="466" mass="53179">MAVYLLWFLTVIISNSCYAIEDYCSTNKLIGIGNIMGFTKEPSKSEYAILGQFKGLHCCAKGYRSIEWYKDGRPYPWHGTFSPLIIYPESANQTVYTQCVTREDSGNYTCLLRNDSVVYTHTITLRVFETLPDDPKITFISKNVSASIGMSTRLFCEAFVGFVDLPDAFSEAYWTRFGGSETFKNGPRIHQIKVFREDNQICGSYLIIDNLKQEDYGKYTCTIIKPGRLLELSAYINPKDNGIPYLKPNEVPFKKLLTAATIVVLLIVTVAILYLQFGLVVRVICKDRFGRLLENNGKINDILLLYSEKDSDLTLGVFLPTLEGKYNYKCVSRQLPRNASDWHKDLDDLCQKCYRIAAVMSPACVNDKWDCINLHLALKQLYDLDNQFCCITLEDFPTTESNIKNSVGQSFSSFVGNINVVNWERYKNDKFWLNLRLKLPPKRCEISLCKTARLSKKYIESTDGAV</sequence>
<keyword evidence="17" id="KW-1185">Reference proteome</keyword>
<dbReference type="InParanoid" id="A0A1Y1L514"/>
<proteinExistence type="predicted"/>
<evidence type="ECO:0000256" key="2">
    <source>
        <dbReference type="ARBA" id="ARBA00022632"/>
    </source>
</evidence>
<accession>A0A1Y1L514</accession>
<evidence type="ECO:0000313" key="16">
    <source>
        <dbReference type="EMBL" id="KAB0798566.1"/>
    </source>
</evidence>
<dbReference type="SUPFAM" id="SSF52200">
    <property type="entry name" value="Toll/Interleukin receptor TIR domain"/>
    <property type="match status" value="1"/>
</dbReference>
<evidence type="ECO:0000259" key="13">
    <source>
        <dbReference type="PROSITE" id="PS50835"/>
    </source>
</evidence>
<keyword evidence="2" id="KW-0899">Viral immunoevasion</keyword>
<dbReference type="Gene3D" id="2.60.40.10">
    <property type="entry name" value="Immunoglobulins"/>
    <property type="match status" value="2"/>
</dbReference>
<comment type="subunit">
    <text evidence="8">Interacts with host IFNA1.</text>
</comment>
<dbReference type="EMBL" id="VVIM01000006">
    <property type="protein sequence ID" value="KAB0798566.1"/>
    <property type="molecule type" value="Genomic_DNA"/>
</dbReference>
<evidence type="ECO:0000256" key="1">
    <source>
        <dbReference type="ARBA" id="ARBA00022518"/>
    </source>
</evidence>
<dbReference type="OrthoDB" id="6019866at2759"/>
<keyword evidence="1" id="KW-0244">Early protein</keyword>
<dbReference type="InterPro" id="IPR007110">
    <property type="entry name" value="Ig-like_dom"/>
</dbReference>
<dbReference type="SUPFAM" id="SSF48726">
    <property type="entry name" value="Immunoglobulin"/>
    <property type="match status" value="2"/>
</dbReference>
<reference evidence="15 17" key="2">
    <citation type="journal article" date="2018" name="Elife">
        <title>Firefly genomes illuminate parallel origins of bioluminescence in beetles.</title>
        <authorList>
            <person name="Fallon T.R."/>
            <person name="Lower S.E."/>
            <person name="Chang C.H."/>
            <person name="Bessho-Uehara M."/>
            <person name="Martin G.J."/>
            <person name="Bewick A.J."/>
            <person name="Behringer M."/>
            <person name="Debat H.J."/>
            <person name="Wong I."/>
            <person name="Day J.C."/>
            <person name="Suvorov A."/>
            <person name="Silva C.J."/>
            <person name="Stanger-Hall K.F."/>
            <person name="Hall D.W."/>
            <person name="Schmitz R.J."/>
            <person name="Nelson D.R."/>
            <person name="Lewis S.M."/>
            <person name="Shigenobu S."/>
            <person name="Bybee S.M."/>
            <person name="Larracuente A.M."/>
            <person name="Oba Y."/>
            <person name="Weng J.K."/>
        </authorList>
    </citation>
    <scope>NUCLEOTIDE SEQUENCE [LARGE SCALE GENOMIC DNA]</scope>
    <source>
        <strain evidence="15">1611_PpyrPB1</strain>
        <tissue evidence="15">Whole body</tissue>
    </source>
</reference>
<dbReference type="GO" id="GO:0039502">
    <property type="term" value="P:symbiont-mediated suppression of host type I interferon-mediated signaling pathway"/>
    <property type="evidence" value="ECO:0007669"/>
    <property type="project" value="UniProtKB-KW"/>
</dbReference>
<evidence type="ECO:0000313" key="17">
    <source>
        <dbReference type="Proteomes" id="UP000327044"/>
    </source>
</evidence>
<evidence type="ECO:0000256" key="5">
    <source>
        <dbReference type="ARBA" id="ARBA00023180"/>
    </source>
</evidence>
<keyword evidence="12" id="KW-0732">Signal</keyword>
<comment type="function">
    <text evidence="10">Counteracts the antiviral effects of host IFN-alpha/beta and key IFN-inducible proteins involved in viral RNA degradation suxh as host OAS1. Acts as a soluble IFN-alpha receptor and thus inhibits the interaction between host IFN-alpha and its receptor.</text>
</comment>
<dbReference type="Proteomes" id="UP000327044">
    <property type="component" value="Unassembled WGS sequence"/>
</dbReference>
<dbReference type="EMBL" id="GEZM01064647">
    <property type="protein sequence ID" value="JAV68674.1"/>
    <property type="molecule type" value="Transcribed_RNA"/>
</dbReference>
<evidence type="ECO:0000313" key="15">
    <source>
        <dbReference type="EMBL" id="KAB0797551.1"/>
    </source>
</evidence>
<evidence type="ECO:0000256" key="7">
    <source>
        <dbReference type="ARBA" id="ARBA00023319"/>
    </source>
</evidence>
<feature type="domain" description="Ig-like" evidence="13">
    <location>
        <begin position="135"/>
        <end position="237"/>
    </location>
</feature>
<keyword evidence="11" id="KW-1133">Transmembrane helix</keyword>
<dbReference type="EMBL" id="VVIM01000006">
    <property type="protein sequence ID" value="KAB0797551.1"/>
    <property type="molecule type" value="Genomic_DNA"/>
</dbReference>
<gene>
    <name evidence="15" type="ORF">PPYR_08544</name>
    <name evidence="16" type="ORF">PPYR_09559</name>
</gene>
<evidence type="ECO:0000256" key="9">
    <source>
        <dbReference type="ARBA" id="ARBA00041012"/>
    </source>
</evidence>
<dbReference type="InterPro" id="IPR003599">
    <property type="entry name" value="Ig_sub"/>
</dbReference>
<dbReference type="InterPro" id="IPR035897">
    <property type="entry name" value="Toll_tir_struct_dom_sf"/>
</dbReference>
<dbReference type="SMART" id="SM00409">
    <property type="entry name" value="IG"/>
    <property type="match status" value="2"/>
</dbReference>
<feature type="domain" description="Ig-like" evidence="13">
    <location>
        <begin position="65"/>
        <end position="124"/>
    </location>
</feature>